<organism evidence="2">
    <name type="scientific">Ceratocystis fimbriata</name>
    <dbReference type="NCBI Taxonomy" id="5158"/>
    <lineage>
        <taxon>Eukaryota</taxon>
        <taxon>Fungi</taxon>
        <taxon>Dikarya</taxon>
        <taxon>Ascomycota</taxon>
        <taxon>Pezizomycotina</taxon>
        <taxon>Sordariomycetes</taxon>
        <taxon>Hypocreomycetidae</taxon>
        <taxon>Microascales</taxon>
        <taxon>Ceratocystidaceae</taxon>
        <taxon>Ceratocystis</taxon>
    </lineage>
</organism>
<keyword evidence="2" id="KW-0255">Endonuclease</keyword>
<accession>A0A5C1VBK9</accession>
<dbReference type="SMART" id="SM00497">
    <property type="entry name" value="IENR1"/>
    <property type="match status" value="3"/>
</dbReference>
<dbReference type="Pfam" id="PF01541">
    <property type="entry name" value="GIY-YIG"/>
    <property type="match status" value="1"/>
</dbReference>
<evidence type="ECO:0000313" key="2">
    <source>
        <dbReference type="EMBL" id="QEN73752.1"/>
    </source>
</evidence>
<evidence type="ECO:0000259" key="1">
    <source>
        <dbReference type="SMART" id="SM00465"/>
    </source>
</evidence>
<gene>
    <name evidence="2" type="primary">oi6cox2</name>
</gene>
<dbReference type="RefSeq" id="YP_009704189.1">
    <property type="nucleotide sequence ID" value="NC_044963.1"/>
</dbReference>
<dbReference type="GO" id="GO:0004519">
    <property type="term" value="F:endonuclease activity"/>
    <property type="evidence" value="ECO:0007669"/>
    <property type="project" value="UniProtKB-KW"/>
</dbReference>
<name>A0A5C1VBK9_9PEZI</name>
<dbReference type="SMART" id="SM00465">
    <property type="entry name" value="GIYc"/>
    <property type="match status" value="1"/>
</dbReference>
<dbReference type="InterPro" id="IPR000305">
    <property type="entry name" value="GIY-YIG_endonuc"/>
</dbReference>
<reference evidence="2" key="1">
    <citation type="submission" date="2017-09" db="EMBL/GenBank/DDBJ databases">
        <title>Comparative analysis of mitochondrial genomes in Ceratocystis.</title>
        <authorList>
            <person name="Naidoo K."/>
            <person name="Steenkamp E.T."/>
            <person name="Coetzee M.P.A."/>
            <person name="Kleeper P."/>
            <person name="Wingfield M.J."/>
            <person name="Wingfield B.D."/>
        </authorList>
    </citation>
    <scope>NUCLEOTIDE SEQUENCE</scope>
    <source>
        <strain evidence="2">CMW15049</strain>
    </source>
</reference>
<dbReference type="GeneID" id="41954352"/>
<dbReference type="AlphaFoldDB" id="A0A5C1VBK9"/>
<dbReference type="SUPFAM" id="SSF82771">
    <property type="entry name" value="GIY-YIG endonuclease"/>
    <property type="match status" value="1"/>
</dbReference>
<keyword evidence="2" id="KW-0540">Nuclease</keyword>
<sequence>MLHSVINHSFRNNYFLLDKRISLMSCVPIGRTFSPIATRAFSTTAIRRAEDFNPESLALEHINSGKPTNASVINKILLNQDITITDSKLKELLKVEGVELNLYTSSFPLVQEDYKLFSELTGKSSYKGYFGVYMFIHKITGKKYVGSSNLLRRRMDYYFKGDFPLMGKFLPLLSKEGLGAFKLIIFKLDKNKFKVKDALILEQYHLLNKEFDLNTLKVVNTGSSKGESVYVYDLTCSTLYYHASSKIELKRVLKVHPETCKKYLDSNLPYLNRFLLLSGLISTAVKSNMSIPYLLDIMQKERQKTYTLGTRRNIPVILEIKDGNTYVDSWGQTLKFDSLTTCINYLRDLGLIIKRETLSKYIKIEKEFYKFLCKYSYNSKPDNFEEVGLIIDEYKKLWKEDLAVIPKVNQKNKPILVKGPADFSKEFETITDTIKYFESINIKLNRKYLYVQLKNGKPYKGYYFYYL</sequence>
<feature type="domain" description="GIY-YIG" evidence="1">
    <location>
        <begin position="129"/>
        <end position="219"/>
    </location>
</feature>
<keyword evidence="2" id="KW-0496">Mitochondrion</keyword>
<dbReference type="InterPro" id="IPR003647">
    <property type="entry name" value="Intron_nuc_1_rpt"/>
</dbReference>
<geneLocation type="mitochondrion" evidence="2"/>
<protein>
    <submittedName>
        <fullName evidence="2">GIY endonuclease</fullName>
    </submittedName>
</protein>
<proteinExistence type="predicted"/>
<dbReference type="EMBL" id="MG010657">
    <property type="protein sequence ID" value="QEN73752.1"/>
    <property type="molecule type" value="Genomic_DNA"/>
</dbReference>
<keyword evidence="2" id="KW-0378">Hydrolase</keyword>
<dbReference type="InterPro" id="IPR035901">
    <property type="entry name" value="GIY-YIG_endonuc_sf"/>
</dbReference>